<feature type="region of interest" description="Disordered" evidence="1">
    <location>
        <begin position="21"/>
        <end position="110"/>
    </location>
</feature>
<evidence type="ECO:0000313" key="3">
    <source>
        <dbReference type="Proteomes" id="UP001322512"/>
    </source>
</evidence>
<feature type="compositionally biased region" description="Basic and acidic residues" evidence="1">
    <location>
        <begin position="59"/>
        <end position="77"/>
    </location>
</feature>
<accession>A0ABZ0T5T1</accession>
<feature type="compositionally biased region" description="Basic and acidic residues" evidence="1">
    <location>
        <begin position="85"/>
        <end position="98"/>
    </location>
</feature>
<protein>
    <submittedName>
        <fullName evidence="2">Uncharacterized protein</fullName>
    </submittedName>
</protein>
<dbReference type="GeneID" id="91011964"/>
<name>A0ABZ0T5T1_HALED</name>
<proteinExistence type="predicted"/>
<feature type="compositionally biased region" description="Polar residues" evidence="1">
    <location>
        <begin position="30"/>
        <end position="54"/>
    </location>
</feature>
<organism evidence="2 3">
    <name type="scientific">Halomonas elongata (strain ATCC 33173 / DSM 2581 / NBRC 15536 / NCIMB 2198 / 1H9)</name>
    <dbReference type="NCBI Taxonomy" id="768066"/>
    <lineage>
        <taxon>Bacteria</taxon>
        <taxon>Pseudomonadati</taxon>
        <taxon>Pseudomonadota</taxon>
        <taxon>Gammaproteobacteria</taxon>
        <taxon>Oceanospirillales</taxon>
        <taxon>Halomonadaceae</taxon>
        <taxon>Halomonas</taxon>
    </lineage>
</organism>
<dbReference type="Proteomes" id="UP001322512">
    <property type="component" value="Chromosome"/>
</dbReference>
<dbReference type="EMBL" id="CP139472">
    <property type="protein sequence ID" value="WPU46607.1"/>
    <property type="molecule type" value="Genomic_DNA"/>
</dbReference>
<gene>
    <name evidence="2" type="ORF">SR933_15345</name>
</gene>
<reference evidence="2 3" key="1">
    <citation type="submission" date="2023-11" db="EMBL/GenBank/DDBJ databases">
        <title>MicrobeMod: A computational toolkit for identifying prokaryotic methylation and restriction-modification with nanopore sequencing.</title>
        <authorList>
            <person name="Crits-Christoph A."/>
            <person name="Kang S.C."/>
            <person name="Lee H."/>
            <person name="Ostrov N."/>
        </authorList>
    </citation>
    <scope>NUCLEOTIDE SEQUENCE [LARGE SCALE GENOMIC DNA]</scope>
    <source>
        <strain evidence="2 3">ATCC 33173</strain>
    </source>
</reference>
<dbReference type="RefSeq" id="WP_157953432.1">
    <property type="nucleotide sequence ID" value="NC_014532.2"/>
</dbReference>
<sequence>MMKSNKQLNKKDLQAIGTASATLWARKTNPDATDGSNNNNDRTRWQDPNQQQQALRVETLGRHADNKNSNGDGRKSFEVNNNKNSKPEIRTRRTDNRPPTRTRAVRVHSR</sequence>
<evidence type="ECO:0000256" key="1">
    <source>
        <dbReference type="SAM" id="MobiDB-lite"/>
    </source>
</evidence>
<keyword evidence="3" id="KW-1185">Reference proteome</keyword>
<evidence type="ECO:0000313" key="2">
    <source>
        <dbReference type="EMBL" id="WPU46607.1"/>
    </source>
</evidence>